<dbReference type="Pfam" id="PF01066">
    <property type="entry name" value="CDP-OH_P_transf"/>
    <property type="match status" value="1"/>
</dbReference>
<name>A0A2K9NSG8_BACTC</name>
<keyword evidence="13" id="KW-1208">Phospholipid metabolism</keyword>
<dbReference type="InterPro" id="IPR050324">
    <property type="entry name" value="CDP-alcohol_PTase-I"/>
</dbReference>
<sequence length="214" mass="24169">MSNEWEIDNLPNRLTMFRVILIPIIVFSMFSVLVNYEWARQHTKLLNYVAAWTFVAASITDFLDGFIARRKNIVTVFGSFLDPIADKFLVISALIMLLAMNRVNVLVVLILVLREMYITALRLLAIEKGLSVPVGALGKWKTATQMVGVPLLMAYDVPWGIDMPLIGTILIYLASIFSLYSAVEYSLGLVGKIQKIRKEKKRKKNIEDASEPTT</sequence>
<reference evidence="17 18" key="1">
    <citation type="submission" date="2018-01" db="EMBL/GenBank/DDBJ databases">
        <title>Complete genome sequence of Bacteriovorax stolpii DSM12778.</title>
        <authorList>
            <person name="Tang B."/>
            <person name="Chang J."/>
        </authorList>
    </citation>
    <scope>NUCLEOTIDE SEQUENCE [LARGE SCALE GENOMIC DNA]</scope>
    <source>
        <strain evidence="17 18">DSM 12778</strain>
    </source>
</reference>
<evidence type="ECO:0000256" key="2">
    <source>
        <dbReference type="ARBA" id="ARBA00005042"/>
    </source>
</evidence>
<evidence type="ECO:0000256" key="5">
    <source>
        <dbReference type="ARBA" id="ARBA00014944"/>
    </source>
</evidence>
<evidence type="ECO:0000313" key="17">
    <source>
        <dbReference type="EMBL" id="AUN98466.1"/>
    </source>
</evidence>
<dbReference type="EMBL" id="CP025704">
    <property type="protein sequence ID" value="AUN98466.1"/>
    <property type="molecule type" value="Genomic_DNA"/>
</dbReference>
<keyword evidence="12" id="KW-0594">Phospholipid biosynthesis</keyword>
<evidence type="ECO:0000256" key="8">
    <source>
        <dbReference type="ARBA" id="ARBA00022692"/>
    </source>
</evidence>
<keyword evidence="7 16" id="KW-0808">Transferase</keyword>
<dbReference type="Gene3D" id="1.20.120.1760">
    <property type="match status" value="1"/>
</dbReference>
<keyword evidence="11" id="KW-0472">Membrane</keyword>
<dbReference type="GO" id="GO:0008444">
    <property type="term" value="F:CDP-diacylglycerol-glycerol-3-phosphate 3-phosphatidyltransferase activity"/>
    <property type="evidence" value="ECO:0007669"/>
    <property type="project" value="UniProtKB-UniRule"/>
</dbReference>
<evidence type="ECO:0000256" key="14">
    <source>
        <dbReference type="ARBA" id="ARBA00048586"/>
    </source>
</evidence>
<protein>
    <recommendedName>
        <fullName evidence="5 15">CDP-diacylglycerol--glycerol-3-phosphate 3-phosphatidyltransferase</fullName>
        <ecNumber evidence="4 15">2.7.8.5</ecNumber>
    </recommendedName>
</protein>
<evidence type="ECO:0000256" key="10">
    <source>
        <dbReference type="ARBA" id="ARBA00023098"/>
    </source>
</evidence>
<evidence type="ECO:0000313" key="18">
    <source>
        <dbReference type="Proteomes" id="UP000235584"/>
    </source>
</evidence>
<dbReference type="InterPro" id="IPR004570">
    <property type="entry name" value="Phosphatidylglycerol_P_synth"/>
</dbReference>
<dbReference type="PIRSF" id="PIRSF000847">
    <property type="entry name" value="Phos_ph_gly_syn"/>
    <property type="match status" value="1"/>
</dbReference>
<evidence type="ECO:0000256" key="16">
    <source>
        <dbReference type="RuleBase" id="RU003750"/>
    </source>
</evidence>
<comment type="pathway">
    <text evidence="2">Phospholipid metabolism; phosphatidylglycerol biosynthesis; phosphatidylglycerol from CDP-diacylglycerol: step 1/2.</text>
</comment>
<keyword evidence="18" id="KW-1185">Reference proteome</keyword>
<evidence type="ECO:0000256" key="1">
    <source>
        <dbReference type="ARBA" id="ARBA00004141"/>
    </source>
</evidence>
<comment type="similarity">
    <text evidence="3 16">Belongs to the CDP-alcohol phosphatidyltransferase class-I family.</text>
</comment>
<keyword evidence="9" id="KW-1133">Transmembrane helix</keyword>
<dbReference type="AlphaFoldDB" id="A0A2K9NSG8"/>
<comment type="catalytic activity">
    <reaction evidence="14">
        <text>a CDP-1,2-diacyl-sn-glycerol + sn-glycerol 3-phosphate = a 1,2-diacyl-sn-glycero-3-phospho-(1'-sn-glycero-3'-phosphate) + CMP + H(+)</text>
        <dbReference type="Rhea" id="RHEA:12593"/>
        <dbReference type="ChEBI" id="CHEBI:15378"/>
        <dbReference type="ChEBI" id="CHEBI:57597"/>
        <dbReference type="ChEBI" id="CHEBI:58332"/>
        <dbReference type="ChEBI" id="CHEBI:60110"/>
        <dbReference type="ChEBI" id="CHEBI:60377"/>
        <dbReference type="EC" id="2.7.8.5"/>
    </reaction>
</comment>
<evidence type="ECO:0000256" key="4">
    <source>
        <dbReference type="ARBA" id="ARBA00013170"/>
    </source>
</evidence>
<evidence type="ECO:0000256" key="6">
    <source>
        <dbReference type="ARBA" id="ARBA00022516"/>
    </source>
</evidence>
<dbReference type="NCBIfam" id="TIGR00560">
    <property type="entry name" value="pgsA"/>
    <property type="match status" value="1"/>
</dbReference>
<proteinExistence type="inferred from homology"/>
<dbReference type="PANTHER" id="PTHR14269">
    <property type="entry name" value="CDP-DIACYLGLYCEROL--GLYCEROL-3-PHOSPHATE 3-PHOSPHATIDYLTRANSFERASE-RELATED"/>
    <property type="match status" value="1"/>
</dbReference>
<evidence type="ECO:0000256" key="7">
    <source>
        <dbReference type="ARBA" id="ARBA00022679"/>
    </source>
</evidence>
<dbReference type="PANTHER" id="PTHR14269:SF62">
    <property type="entry name" value="CDP-DIACYLGLYCEROL--GLYCEROL-3-PHOSPHATE 3-PHOSPHATIDYLTRANSFERASE 1, CHLOROPLASTIC"/>
    <property type="match status" value="1"/>
</dbReference>
<dbReference type="Proteomes" id="UP000235584">
    <property type="component" value="Chromosome"/>
</dbReference>
<dbReference type="PROSITE" id="PS00379">
    <property type="entry name" value="CDP_ALCOHOL_P_TRANSF"/>
    <property type="match status" value="1"/>
</dbReference>
<evidence type="ECO:0000256" key="3">
    <source>
        <dbReference type="ARBA" id="ARBA00010441"/>
    </source>
</evidence>
<evidence type="ECO:0000256" key="11">
    <source>
        <dbReference type="ARBA" id="ARBA00023136"/>
    </source>
</evidence>
<dbReference type="GO" id="GO:0016020">
    <property type="term" value="C:membrane"/>
    <property type="evidence" value="ECO:0007669"/>
    <property type="project" value="UniProtKB-SubCell"/>
</dbReference>
<evidence type="ECO:0000256" key="15">
    <source>
        <dbReference type="NCBIfam" id="TIGR00560"/>
    </source>
</evidence>
<gene>
    <name evidence="17" type="primary">pgsA</name>
    <name evidence="17" type="ORF">C0V70_10185</name>
</gene>
<dbReference type="InterPro" id="IPR043130">
    <property type="entry name" value="CDP-OH_PTrfase_TM_dom"/>
</dbReference>
<dbReference type="InterPro" id="IPR000462">
    <property type="entry name" value="CDP-OH_P_trans"/>
</dbReference>
<evidence type="ECO:0000256" key="12">
    <source>
        <dbReference type="ARBA" id="ARBA00023209"/>
    </source>
</evidence>
<dbReference type="GO" id="GO:0046474">
    <property type="term" value="P:glycerophospholipid biosynthetic process"/>
    <property type="evidence" value="ECO:0007669"/>
    <property type="project" value="TreeGrafter"/>
</dbReference>
<dbReference type="InterPro" id="IPR048254">
    <property type="entry name" value="CDP_ALCOHOL_P_TRANSF_CS"/>
</dbReference>
<dbReference type="RefSeq" id="WP_102243757.1">
    <property type="nucleotide sequence ID" value="NZ_CP025704.1"/>
</dbReference>
<organism evidence="17 18">
    <name type="scientific">Bacteriovorax stolpii</name>
    <name type="common">Bdellovibrio stolpii</name>
    <dbReference type="NCBI Taxonomy" id="960"/>
    <lineage>
        <taxon>Bacteria</taxon>
        <taxon>Pseudomonadati</taxon>
        <taxon>Bdellovibrionota</taxon>
        <taxon>Bacteriovoracia</taxon>
        <taxon>Bacteriovoracales</taxon>
        <taxon>Bacteriovoracaceae</taxon>
        <taxon>Bacteriovorax</taxon>
    </lineage>
</organism>
<keyword evidence="6" id="KW-0444">Lipid biosynthesis</keyword>
<accession>A0A2K9NSG8</accession>
<keyword evidence="10" id="KW-0443">Lipid metabolism</keyword>
<keyword evidence="8" id="KW-0812">Transmembrane</keyword>
<dbReference type="KEGG" id="bsto:C0V70_10185"/>
<comment type="subcellular location">
    <subcellularLocation>
        <location evidence="1">Membrane</location>
        <topology evidence="1">Multi-pass membrane protein</topology>
    </subcellularLocation>
</comment>
<dbReference type="EC" id="2.7.8.5" evidence="4 15"/>
<evidence type="ECO:0000256" key="13">
    <source>
        <dbReference type="ARBA" id="ARBA00023264"/>
    </source>
</evidence>
<evidence type="ECO:0000256" key="9">
    <source>
        <dbReference type="ARBA" id="ARBA00022989"/>
    </source>
</evidence>